<organism evidence="2 3">
    <name type="scientific">Sedimentibacter saalensis</name>
    <dbReference type="NCBI Taxonomy" id="130788"/>
    <lineage>
        <taxon>Bacteria</taxon>
        <taxon>Bacillati</taxon>
        <taxon>Bacillota</taxon>
        <taxon>Tissierellia</taxon>
        <taxon>Sedimentibacter</taxon>
    </lineage>
</organism>
<reference evidence="2 3" key="1">
    <citation type="submission" date="2019-07" db="EMBL/GenBank/DDBJ databases">
        <title>Genomic Encyclopedia of Type Strains, Phase I: the one thousand microbial genomes (KMG-I) project.</title>
        <authorList>
            <person name="Kyrpides N."/>
        </authorList>
    </citation>
    <scope>NUCLEOTIDE SEQUENCE [LARGE SCALE GENOMIC DNA]</scope>
    <source>
        <strain evidence="2 3">DSM 13558</strain>
    </source>
</reference>
<dbReference type="GO" id="GO:0003677">
    <property type="term" value="F:DNA binding"/>
    <property type="evidence" value="ECO:0007669"/>
    <property type="project" value="UniProtKB-KW"/>
</dbReference>
<dbReference type="AlphaFoldDB" id="A0A562JFF6"/>
<name>A0A562JFF6_9FIRM</name>
<keyword evidence="3" id="KW-1185">Reference proteome</keyword>
<protein>
    <submittedName>
        <fullName evidence="2">DNA-binding Xre family transcriptional regulator</fullName>
    </submittedName>
</protein>
<sequence>MCVKEAVINRINDICSDRGLAVNKLANLSGITPSTVYSVFDSDRKDIGIVLIKKICDGLEISLEDFFSAEIFESLDQELI</sequence>
<dbReference type="PROSITE" id="PS50943">
    <property type="entry name" value="HTH_CROC1"/>
    <property type="match status" value="1"/>
</dbReference>
<dbReference type="SUPFAM" id="SSF47413">
    <property type="entry name" value="lambda repressor-like DNA-binding domains"/>
    <property type="match status" value="1"/>
</dbReference>
<evidence type="ECO:0000313" key="3">
    <source>
        <dbReference type="Proteomes" id="UP000315343"/>
    </source>
</evidence>
<accession>A0A562JFF6</accession>
<dbReference type="InterPro" id="IPR001387">
    <property type="entry name" value="Cro/C1-type_HTH"/>
</dbReference>
<evidence type="ECO:0000313" key="2">
    <source>
        <dbReference type="EMBL" id="TWH81605.1"/>
    </source>
</evidence>
<proteinExistence type="predicted"/>
<gene>
    <name evidence="2" type="ORF">LY60_01359</name>
</gene>
<dbReference type="SMART" id="SM00530">
    <property type="entry name" value="HTH_XRE"/>
    <property type="match status" value="1"/>
</dbReference>
<dbReference type="Gene3D" id="1.10.260.40">
    <property type="entry name" value="lambda repressor-like DNA-binding domains"/>
    <property type="match status" value="1"/>
</dbReference>
<dbReference type="CDD" id="cd00093">
    <property type="entry name" value="HTH_XRE"/>
    <property type="match status" value="1"/>
</dbReference>
<dbReference type="Pfam" id="PF13443">
    <property type="entry name" value="HTH_26"/>
    <property type="match status" value="1"/>
</dbReference>
<keyword evidence="2" id="KW-0238">DNA-binding</keyword>
<dbReference type="OrthoDB" id="9804186at2"/>
<evidence type="ECO:0000259" key="1">
    <source>
        <dbReference type="PROSITE" id="PS50943"/>
    </source>
</evidence>
<dbReference type="EMBL" id="VLKH01000003">
    <property type="protein sequence ID" value="TWH81605.1"/>
    <property type="molecule type" value="Genomic_DNA"/>
</dbReference>
<comment type="caution">
    <text evidence="2">The sequence shown here is derived from an EMBL/GenBank/DDBJ whole genome shotgun (WGS) entry which is preliminary data.</text>
</comment>
<dbReference type="Proteomes" id="UP000315343">
    <property type="component" value="Unassembled WGS sequence"/>
</dbReference>
<feature type="domain" description="HTH cro/C1-type" evidence="1">
    <location>
        <begin position="11"/>
        <end position="66"/>
    </location>
</feature>
<dbReference type="InterPro" id="IPR010982">
    <property type="entry name" value="Lambda_DNA-bd_dom_sf"/>
</dbReference>
<dbReference type="RefSeq" id="WP_019230012.1">
    <property type="nucleotide sequence ID" value="NZ_JAYFNS010000042.1"/>
</dbReference>